<dbReference type="Gene3D" id="1.25.10.10">
    <property type="entry name" value="Leucine-rich Repeat Variant"/>
    <property type="match status" value="2"/>
</dbReference>
<dbReference type="InterPro" id="IPR011989">
    <property type="entry name" value="ARM-like"/>
</dbReference>
<dbReference type="Proteomes" id="UP000243579">
    <property type="component" value="Unassembled WGS sequence"/>
</dbReference>
<evidence type="ECO:0000313" key="2">
    <source>
        <dbReference type="EMBL" id="OQS01546.1"/>
    </source>
</evidence>
<dbReference type="PANTHER" id="PTHR13366:SF0">
    <property type="entry name" value="HEAT REPEAT-CONTAINING PROTEIN 6"/>
    <property type="match status" value="1"/>
</dbReference>
<accession>A0A1V9ZU51</accession>
<proteinExistence type="predicted"/>
<dbReference type="InterPro" id="IPR025283">
    <property type="entry name" value="DUF4042"/>
</dbReference>
<sequence>MWQASRSASRPWAQVRAKLAPGTPLLSSAELDALLAHVTTLPLPPPRLRTEEVGGTVAALAAVLPPHNELLVADFMQLFSHCCKEKLVLAPAHVDSILSYCMAALQQCPSWYAEQTLVAIAQLLADNADRCKDRHDAIFTALAQYLDPTSADDGARFAATQCMAHVLAGVSDTPPPFAAALWTTTVDNFMQQCRRLANDAAGIRCTMDRVLYKTCMASMDCLLALVAVKEAPALESAVFLQLPKVLACLRQLLGRRVVSLRAHALVGCGLELLDRAVADSDAESASRGRYAQHLSGVSPPGSGLAARLRLAVVKLLDAVLCAHSPSVTMELGLYLPEAPSPRLLLFKGAPSLLSLVVADPSELVRLEVLRLLEHLWPLLNPRPLLALAAPPAAATFTSRSTSVLLMALRTHVALLAVVRADADAGVLVQALKTLTALAQHCPYAHMVAVLATATPPLADVVTGLLGHLHALLFASDHAVRVAALASLSGLLSTTEPFPTVLQWLEGPPTRLVPRPGIAPRKAVFLAEMLGHAKAADASPFHRLDAMALLSKVAKSYAPALSQHWPRLAEFLLAAFRDVDQNVRLQAVKILENYIKGEPGQNLYLPFLTTNLVRAFQDPSHHVRASVCACFTLLREGDWVSLPPDAFAPKFLATPLDPSPVVRAAGFRLLGALALLPPFKTPAFVSRVVCEGMRLAADPTLNVRVRVVWAIGNACTTPGPDSTEAQDTPWLIALLEPELLFRVLECMLALVDDNDKVASSVVRTMGLVARWLCAAPYLSQVARAGLALSPTHLLMTTMESLARKIGDGAPKVRWNSCHALAKIFQSPELPVASAPWTPTVFTALLAAIAQQDNFKVRISAAMALRVSLSRASYGLFYERIVQTIVDALDTVVELKDIKEFKYKAQLELQLSFTLLHLVAVATPDDEALLGAVLARQYKDFVYDWLYQQQHKIYAAIFGNEVDDEPPAVEEGHEVNPLSCTQVVEACDVLLRVVRAYCPHTAACLGQINEIKLIFGMDLSKIGFEF</sequence>
<evidence type="ECO:0000313" key="3">
    <source>
        <dbReference type="Proteomes" id="UP000243579"/>
    </source>
</evidence>
<dbReference type="InterPro" id="IPR052107">
    <property type="entry name" value="HEAT6"/>
</dbReference>
<reference evidence="2 3" key="1">
    <citation type="journal article" date="2014" name="Genome Biol. Evol.">
        <title>The secreted proteins of Achlya hypogyna and Thraustotheca clavata identify the ancestral oomycete secretome and reveal gene acquisitions by horizontal gene transfer.</title>
        <authorList>
            <person name="Misner I."/>
            <person name="Blouin N."/>
            <person name="Leonard G."/>
            <person name="Richards T.A."/>
            <person name="Lane C.E."/>
        </authorList>
    </citation>
    <scope>NUCLEOTIDE SEQUENCE [LARGE SCALE GENOMIC DNA]</scope>
    <source>
        <strain evidence="2 3">ATCC 48635</strain>
    </source>
</reference>
<dbReference type="AlphaFoldDB" id="A0A1V9ZU51"/>
<protein>
    <recommendedName>
        <fullName evidence="1">DUF4042 domain-containing protein</fullName>
    </recommendedName>
</protein>
<dbReference type="PANTHER" id="PTHR13366">
    <property type="entry name" value="MALARIA ANTIGEN-RELATED"/>
    <property type="match status" value="1"/>
</dbReference>
<dbReference type="InterPro" id="IPR016024">
    <property type="entry name" value="ARM-type_fold"/>
</dbReference>
<evidence type="ECO:0000259" key="1">
    <source>
        <dbReference type="Pfam" id="PF13251"/>
    </source>
</evidence>
<feature type="domain" description="DUF4042" evidence="1">
    <location>
        <begin position="346"/>
        <end position="499"/>
    </location>
</feature>
<dbReference type="Pfam" id="PF13251">
    <property type="entry name" value="DUF4042"/>
    <property type="match status" value="1"/>
</dbReference>
<comment type="caution">
    <text evidence="2">The sequence shown here is derived from an EMBL/GenBank/DDBJ whole genome shotgun (WGS) entry which is preliminary data.</text>
</comment>
<keyword evidence="3" id="KW-1185">Reference proteome</keyword>
<dbReference type="OrthoDB" id="66533at2759"/>
<name>A0A1V9ZU51_ACHHY</name>
<organism evidence="2 3">
    <name type="scientific">Achlya hypogyna</name>
    <name type="common">Oomycete</name>
    <name type="synonym">Protoachlya hypogyna</name>
    <dbReference type="NCBI Taxonomy" id="1202772"/>
    <lineage>
        <taxon>Eukaryota</taxon>
        <taxon>Sar</taxon>
        <taxon>Stramenopiles</taxon>
        <taxon>Oomycota</taxon>
        <taxon>Saprolegniomycetes</taxon>
        <taxon>Saprolegniales</taxon>
        <taxon>Achlyaceae</taxon>
        <taxon>Achlya</taxon>
    </lineage>
</organism>
<dbReference type="SUPFAM" id="SSF48371">
    <property type="entry name" value="ARM repeat"/>
    <property type="match status" value="1"/>
</dbReference>
<dbReference type="EMBL" id="JNBR01000006">
    <property type="protein sequence ID" value="OQS01546.1"/>
    <property type="molecule type" value="Genomic_DNA"/>
</dbReference>
<gene>
    <name evidence="2" type="ORF">ACHHYP_00692</name>
</gene>